<keyword evidence="2" id="KW-0689">Ribosomal protein</keyword>
<dbReference type="HAMAP" id="MF_00573">
    <property type="entry name" value="Ribosomal_eL33"/>
    <property type="match status" value="1"/>
</dbReference>
<dbReference type="GO" id="GO:1990904">
    <property type="term" value="C:ribonucleoprotein complex"/>
    <property type="evidence" value="ECO:0007669"/>
    <property type="project" value="UniProtKB-KW"/>
</dbReference>
<evidence type="ECO:0000256" key="2">
    <source>
        <dbReference type="ARBA" id="ARBA00022980"/>
    </source>
</evidence>
<protein>
    <recommendedName>
        <fullName evidence="4">Large ribosomal subunit protein eL33</fullName>
    </recommendedName>
    <alternativeName>
        <fullName evidence="5">60S ribosomal protein L35a</fullName>
    </alternativeName>
</protein>
<name>A0AAF5CYR8_STRER</name>
<dbReference type="PANTHER" id="PTHR10902">
    <property type="entry name" value="60S RIBOSOMAL PROTEIN L35A"/>
    <property type="match status" value="1"/>
</dbReference>
<dbReference type="InterPro" id="IPR009000">
    <property type="entry name" value="Transl_B-barrel_sf"/>
</dbReference>
<evidence type="ECO:0000256" key="4">
    <source>
        <dbReference type="ARBA" id="ARBA00035228"/>
    </source>
</evidence>
<evidence type="ECO:0000256" key="1">
    <source>
        <dbReference type="ARBA" id="ARBA00009269"/>
    </source>
</evidence>
<organism evidence="6 7">
    <name type="scientific">Strongyloides stercoralis</name>
    <name type="common">Threadworm</name>
    <dbReference type="NCBI Taxonomy" id="6248"/>
    <lineage>
        <taxon>Eukaryota</taxon>
        <taxon>Metazoa</taxon>
        <taxon>Ecdysozoa</taxon>
        <taxon>Nematoda</taxon>
        <taxon>Chromadorea</taxon>
        <taxon>Rhabditida</taxon>
        <taxon>Tylenchina</taxon>
        <taxon>Panagrolaimomorpha</taxon>
        <taxon>Strongyloidoidea</taxon>
        <taxon>Strongyloididae</taxon>
        <taxon>Strongyloides</taxon>
    </lineage>
</organism>
<dbReference type="GO" id="GO:0003735">
    <property type="term" value="F:structural constituent of ribosome"/>
    <property type="evidence" value="ECO:0007669"/>
    <property type="project" value="InterPro"/>
</dbReference>
<keyword evidence="6" id="KW-1185">Reference proteome</keyword>
<dbReference type="Proteomes" id="UP000035681">
    <property type="component" value="Unplaced"/>
</dbReference>
<evidence type="ECO:0000256" key="3">
    <source>
        <dbReference type="ARBA" id="ARBA00023274"/>
    </source>
</evidence>
<dbReference type="Pfam" id="PF01247">
    <property type="entry name" value="Ribosomal_L35Ae"/>
    <property type="match status" value="1"/>
</dbReference>
<dbReference type="InterPro" id="IPR001780">
    <property type="entry name" value="Ribosomal_eL33"/>
</dbReference>
<dbReference type="WBParaSite" id="TCONS_00004038.p1">
    <property type="protein sequence ID" value="TCONS_00004038.p1"/>
    <property type="gene ID" value="XLOC_000940"/>
</dbReference>
<dbReference type="SUPFAM" id="SSF50447">
    <property type="entry name" value="Translation proteins"/>
    <property type="match status" value="1"/>
</dbReference>
<proteinExistence type="inferred from homology"/>
<dbReference type="InterPro" id="IPR018266">
    <property type="entry name" value="Ribosomal_eL33_CS"/>
</dbReference>
<reference evidence="7" key="1">
    <citation type="submission" date="2024-02" db="UniProtKB">
        <authorList>
            <consortium name="WormBaseParasite"/>
        </authorList>
    </citation>
    <scope>IDENTIFICATION</scope>
</reference>
<accession>A0AAF5CYR8</accession>
<dbReference type="AlphaFoldDB" id="A0AAF5CYR8"/>
<dbReference type="GO" id="GO:0005840">
    <property type="term" value="C:ribosome"/>
    <property type="evidence" value="ECO:0007669"/>
    <property type="project" value="UniProtKB-KW"/>
</dbReference>
<dbReference type="GO" id="GO:0006412">
    <property type="term" value="P:translation"/>
    <property type="evidence" value="ECO:0007669"/>
    <property type="project" value="InterPro"/>
</dbReference>
<dbReference type="PROSITE" id="PS01105">
    <property type="entry name" value="RIBOSOMAL_L35AE"/>
    <property type="match status" value="1"/>
</dbReference>
<evidence type="ECO:0000256" key="5">
    <source>
        <dbReference type="ARBA" id="ARBA00035530"/>
    </source>
</evidence>
<comment type="similarity">
    <text evidence="1">Belongs to the eukaryotic ribosomal protein eL33 family.</text>
</comment>
<dbReference type="InterPro" id="IPR038661">
    <property type="entry name" value="Ribosomal_eL33_sf"/>
</dbReference>
<evidence type="ECO:0000313" key="6">
    <source>
        <dbReference type="Proteomes" id="UP000035681"/>
    </source>
</evidence>
<keyword evidence="3" id="KW-0687">Ribonucleoprotein</keyword>
<dbReference type="Gene3D" id="2.40.10.190">
    <property type="entry name" value="translation elongation factor selb, chain A, domain 4"/>
    <property type="match status" value="1"/>
</dbReference>
<sequence length="119" mass="13326">IIVNIKNESNQDFISSLRIFTGYKRGLRNSHENTTLVKIDGAFNKNDAQFYVGKRVVYVYKGKNAVARVGKHPTKVRTVVGKITRTHGNSGSVRAKFTRTLPPQAMGNRVRVVIIVLTQ</sequence>
<evidence type="ECO:0000313" key="7">
    <source>
        <dbReference type="WBParaSite" id="TCONS_00004038.p1"/>
    </source>
</evidence>